<dbReference type="AlphaFoldDB" id="A0ABD5QSE1"/>
<reference evidence="2 3" key="1">
    <citation type="journal article" date="2019" name="Int. J. Syst. Evol. Microbiol.">
        <title>The Global Catalogue of Microorganisms (GCM) 10K type strain sequencing project: providing services to taxonomists for standard genome sequencing and annotation.</title>
        <authorList>
            <consortium name="The Broad Institute Genomics Platform"/>
            <consortium name="The Broad Institute Genome Sequencing Center for Infectious Disease"/>
            <person name="Wu L."/>
            <person name="Ma J."/>
        </authorList>
    </citation>
    <scope>NUCLEOTIDE SEQUENCE [LARGE SCALE GENOMIC DNA]</scope>
    <source>
        <strain evidence="2 3">CGMCC 1.16026</strain>
    </source>
</reference>
<feature type="transmembrane region" description="Helical" evidence="1">
    <location>
        <begin position="126"/>
        <end position="145"/>
    </location>
</feature>
<accession>A0ABD5QSE1</accession>
<feature type="transmembrane region" description="Helical" evidence="1">
    <location>
        <begin position="20"/>
        <end position="40"/>
    </location>
</feature>
<organism evidence="2 3">
    <name type="scientific">Halorubrum glutamatedens</name>
    <dbReference type="NCBI Taxonomy" id="2707018"/>
    <lineage>
        <taxon>Archaea</taxon>
        <taxon>Methanobacteriati</taxon>
        <taxon>Methanobacteriota</taxon>
        <taxon>Stenosarchaea group</taxon>
        <taxon>Halobacteria</taxon>
        <taxon>Halobacteriales</taxon>
        <taxon>Haloferacaceae</taxon>
        <taxon>Halorubrum</taxon>
    </lineage>
</organism>
<comment type="caution">
    <text evidence="2">The sequence shown here is derived from an EMBL/GenBank/DDBJ whole genome shotgun (WGS) entry which is preliminary data.</text>
</comment>
<name>A0ABD5QSE1_9EURY</name>
<gene>
    <name evidence="2" type="ORF">ACFPJA_07430</name>
</gene>
<sequence length="148" mass="16361">MRSRATREEGRTDGVRVRVLGRPFAVWVLMAVIAVLNGGFRETVLVSWLGERVAHVVSTALLVATILLVASGFFRSTSIDYRRRELAIIGVCWTVLTVGFEFLVGYVEGTPVSVTLGQYDVFAGQVWIAVPVTLLVAPLLFGRVLRRR</sequence>
<dbReference type="RefSeq" id="WP_122106682.1">
    <property type="nucleotide sequence ID" value="NZ_JBHSKV010000009.1"/>
</dbReference>
<proteinExistence type="predicted"/>
<keyword evidence="1" id="KW-0472">Membrane</keyword>
<keyword evidence="1" id="KW-1133">Transmembrane helix</keyword>
<dbReference type="EMBL" id="JBHSKV010000009">
    <property type="protein sequence ID" value="MFC5134549.1"/>
    <property type="molecule type" value="Genomic_DNA"/>
</dbReference>
<protein>
    <submittedName>
        <fullName evidence="2">Uncharacterized protein</fullName>
    </submittedName>
</protein>
<evidence type="ECO:0000313" key="2">
    <source>
        <dbReference type="EMBL" id="MFC5134549.1"/>
    </source>
</evidence>
<keyword evidence="1" id="KW-0812">Transmembrane</keyword>
<feature type="transmembrane region" description="Helical" evidence="1">
    <location>
        <begin position="86"/>
        <end position="106"/>
    </location>
</feature>
<dbReference type="Proteomes" id="UP001596145">
    <property type="component" value="Unassembled WGS sequence"/>
</dbReference>
<keyword evidence="3" id="KW-1185">Reference proteome</keyword>
<evidence type="ECO:0000313" key="3">
    <source>
        <dbReference type="Proteomes" id="UP001596145"/>
    </source>
</evidence>
<evidence type="ECO:0000256" key="1">
    <source>
        <dbReference type="SAM" id="Phobius"/>
    </source>
</evidence>
<feature type="transmembrane region" description="Helical" evidence="1">
    <location>
        <begin position="52"/>
        <end position="74"/>
    </location>
</feature>